<dbReference type="InterPro" id="IPR048382">
    <property type="entry name" value="BCAS3_WD40"/>
</dbReference>
<evidence type="ECO:0000313" key="2">
    <source>
        <dbReference type="Proteomes" id="UP000887578"/>
    </source>
</evidence>
<reference evidence="3" key="1">
    <citation type="submission" date="2022-11" db="UniProtKB">
        <authorList>
            <consortium name="WormBaseParasite"/>
        </authorList>
    </citation>
    <scope>IDENTIFICATION</scope>
</reference>
<dbReference type="InterPro" id="IPR045142">
    <property type="entry name" value="BCAS3-like"/>
</dbReference>
<name>A0A914PT88_9BILA</name>
<dbReference type="Proteomes" id="UP000887578">
    <property type="component" value="Unplaced"/>
</dbReference>
<dbReference type="PANTHER" id="PTHR13268:SF0">
    <property type="entry name" value="BCAS3 MICROTUBULE ASSOCIATED CELL MIGRATION FACTOR"/>
    <property type="match status" value="1"/>
</dbReference>
<organism evidence="2 3">
    <name type="scientific">Panagrolaimus davidi</name>
    <dbReference type="NCBI Taxonomy" id="227884"/>
    <lineage>
        <taxon>Eukaryota</taxon>
        <taxon>Metazoa</taxon>
        <taxon>Ecdysozoa</taxon>
        <taxon>Nematoda</taxon>
        <taxon>Chromadorea</taxon>
        <taxon>Rhabditida</taxon>
        <taxon>Tylenchina</taxon>
        <taxon>Panagrolaimomorpha</taxon>
        <taxon>Panagrolaimoidea</taxon>
        <taxon>Panagrolaimidae</taxon>
        <taxon>Panagrolaimus</taxon>
    </lineage>
</organism>
<keyword evidence="2" id="KW-1185">Reference proteome</keyword>
<sequence>MNAAKSFSKTVTSIGESVFTSFTTGNQNKQANATTELGIVTVIDAAGVVKGDRKTQGNKHVISHFVAHESSLGFLAFGNGGQLLLTSSQSGTSFYVFGLFPHSGLAALGSVQHLYTLYRGNSAAKVILYNLFVINFCK</sequence>
<evidence type="ECO:0000313" key="3">
    <source>
        <dbReference type="WBParaSite" id="PDA_v2.g21905.t1"/>
    </source>
</evidence>
<dbReference type="WBParaSite" id="PDA_v2.g21905.t1">
    <property type="protein sequence ID" value="PDA_v2.g21905.t1"/>
    <property type="gene ID" value="PDA_v2.g21905"/>
</dbReference>
<dbReference type="GO" id="GO:0005737">
    <property type="term" value="C:cytoplasm"/>
    <property type="evidence" value="ECO:0007669"/>
    <property type="project" value="TreeGrafter"/>
</dbReference>
<evidence type="ECO:0000259" key="1">
    <source>
        <dbReference type="Pfam" id="PF21034"/>
    </source>
</evidence>
<accession>A0A914PT88</accession>
<dbReference type="PANTHER" id="PTHR13268">
    <property type="entry name" value="BREAST CARCINOMA AMPLIFIED SEQUENCE 3"/>
    <property type="match status" value="1"/>
</dbReference>
<dbReference type="AlphaFoldDB" id="A0A914PT88"/>
<feature type="domain" description="BCAS3 WD40" evidence="1">
    <location>
        <begin position="36"/>
        <end position="126"/>
    </location>
</feature>
<protein>
    <recommendedName>
        <fullName evidence="1">BCAS3 WD40 domain-containing protein</fullName>
    </recommendedName>
</protein>
<proteinExistence type="predicted"/>
<dbReference type="GO" id="GO:0006914">
    <property type="term" value="P:autophagy"/>
    <property type="evidence" value="ECO:0007669"/>
    <property type="project" value="InterPro"/>
</dbReference>
<dbReference type="Pfam" id="PF21034">
    <property type="entry name" value="BCAS3_WD40"/>
    <property type="match status" value="1"/>
</dbReference>
<dbReference type="GO" id="GO:0042594">
    <property type="term" value="P:response to starvation"/>
    <property type="evidence" value="ECO:0007669"/>
    <property type="project" value="TreeGrafter"/>
</dbReference>